<dbReference type="AlphaFoldDB" id="A0A430FAH7"/>
<dbReference type="EMBL" id="QXGI01000001">
    <property type="protein sequence ID" value="RSX49829.1"/>
    <property type="molecule type" value="Genomic_DNA"/>
</dbReference>
<reference evidence="1 2" key="1">
    <citation type="submission" date="2018-09" db="EMBL/GenBank/DDBJ databases">
        <title>Characterization of the phylogenetic diversity of five novel species belonging to the genus Bifidobacterium.</title>
        <authorList>
            <person name="Lugli G.A."/>
            <person name="Duranti S."/>
            <person name="Milani C."/>
        </authorList>
    </citation>
    <scope>NUCLEOTIDE SEQUENCE [LARGE SCALE GENOMIC DNA]</scope>
    <source>
        <strain evidence="1 2">2020B</strain>
    </source>
</reference>
<organism evidence="1 2">
    <name type="scientific">Bifidobacterium castoris</name>
    <dbReference type="NCBI Taxonomy" id="2306972"/>
    <lineage>
        <taxon>Bacteria</taxon>
        <taxon>Bacillati</taxon>
        <taxon>Actinomycetota</taxon>
        <taxon>Actinomycetes</taxon>
        <taxon>Bifidobacteriales</taxon>
        <taxon>Bifidobacteriaceae</taxon>
        <taxon>Bifidobacterium</taxon>
    </lineage>
</organism>
<dbReference type="Proteomes" id="UP000288052">
    <property type="component" value="Unassembled WGS sequence"/>
</dbReference>
<sequence length="244" mass="26553">MDADTDFMVMAGGRGVSPAVEPLAGTVLAARRLSPFLDLGSAEHTRHGWGFRFDFSPVHMDALHASMEDTACRPPWMFLPGPAVVDVPAADGRTWRWLCRHPERIMVDGFAPTGNAEDTTLALAERFGAQRAETVTALVAECARLAYANPWAYALAVIASRPRSYRPLDGMRPLHAEPSWGWESCHMLDADGRADVPRGLALCRAAAADAWDAPSWEVAGRTVPLSAADWALAYARGIRDGDLW</sequence>
<dbReference type="RefSeq" id="WP_126031335.1">
    <property type="nucleotide sequence ID" value="NZ_QXGI01000001.1"/>
</dbReference>
<accession>A0A430FAH7</accession>
<protein>
    <submittedName>
        <fullName evidence="1">Uncharacterized protein</fullName>
    </submittedName>
</protein>
<proteinExistence type="predicted"/>
<evidence type="ECO:0000313" key="1">
    <source>
        <dbReference type="EMBL" id="RSX49829.1"/>
    </source>
</evidence>
<name>A0A430FAH7_9BIFI</name>
<evidence type="ECO:0000313" key="2">
    <source>
        <dbReference type="Proteomes" id="UP000288052"/>
    </source>
</evidence>
<dbReference type="OrthoDB" id="3497025at2"/>
<comment type="caution">
    <text evidence="1">The sequence shown here is derived from an EMBL/GenBank/DDBJ whole genome shotgun (WGS) entry which is preliminary data.</text>
</comment>
<gene>
    <name evidence="1" type="ORF">D2E22_0290</name>
</gene>
<keyword evidence="2" id="KW-1185">Reference proteome</keyword>